<evidence type="ECO:0000256" key="8">
    <source>
        <dbReference type="ARBA" id="ARBA00023315"/>
    </source>
</evidence>
<sequence length="190" mass="20382">MNNKIPVGISNRHIHLSSAHLASLFGEGYELQELKPLSQPGQYAAQETVTIVGAKGEIGNVRILGPIRPKTQIEISKTDSFKLGVAPPVRDSGDTAGSPGLKVVGPKGEVELEEGVIIAARHIHFHPSDAKSFGVADGDKVSIRTQGERSVVFENVLCRVHEQYALDCHLDTDEGNAAGLKTGEFIELIK</sequence>
<comment type="pathway">
    <text evidence="10">Polyol metabolism; 1,2-propanediol degradation.</text>
</comment>
<keyword evidence="5 10" id="KW-0808">Transferase</keyword>
<dbReference type="GO" id="GO:0008959">
    <property type="term" value="F:phosphate acetyltransferase activity"/>
    <property type="evidence" value="ECO:0007669"/>
    <property type="project" value="UniProtKB-EC"/>
</dbReference>
<dbReference type="Proteomes" id="UP001235840">
    <property type="component" value="Unassembled WGS sequence"/>
</dbReference>
<dbReference type="EMBL" id="JAUSTY010000024">
    <property type="protein sequence ID" value="MDQ0168121.1"/>
    <property type="molecule type" value="Genomic_DNA"/>
</dbReference>
<gene>
    <name evidence="11" type="ORF">J2S11_004073</name>
</gene>
<reference evidence="11 12" key="1">
    <citation type="submission" date="2023-07" db="EMBL/GenBank/DDBJ databases">
        <title>Genomic Encyclopedia of Type Strains, Phase IV (KMG-IV): sequencing the most valuable type-strain genomes for metagenomic binning, comparative biology and taxonomic classification.</title>
        <authorList>
            <person name="Goeker M."/>
        </authorList>
    </citation>
    <scope>NUCLEOTIDE SEQUENCE [LARGE SCALE GENOMIC DNA]</scope>
    <source>
        <strain evidence="11 12">DSM 12751</strain>
    </source>
</reference>
<accession>A0ABT9W4G0</accession>
<evidence type="ECO:0000256" key="7">
    <source>
        <dbReference type="ARBA" id="ARBA00022833"/>
    </source>
</evidence>
<evidence type="ECO:0000256" key="1">
    <source>
        <dbReference type="ARBA" id="ARBA00001947"/>
    </source>
</evidence>
<dbReference type="PANTHER" id="PTHR39453">
    <property type="entry name" value="PHOSPHATE PROPANOYLTRANSFERASE"/>
    <property type="match status" value="1"/>
</dbReference>
<evidence type="ECO:0000313" key="12">
    <source>
        <dbReference type="Proteomes" id="UP001235840"/>
    </source>
</evidence>
<evidence type="ECO:0000256" key="10">
    <source>
        <dbReference type="PIRNR" id="PIRNR010130"/>
    </source>
</evidence>
<keyword evidence="12" id="KW-1185">Reference proteome</keyword>
<protein>
    <recommendedName>
        <fullName evidence="4 10">Phosphate propanoyltransferase</fullName>
        <ecNumber evidence="3 10">2.3.1.222</ecNumber>
    </recommendedName>
</protein>
<comment type="catalytic activity">
    <reaction evidence="9 10">
        <text>propanoyl-CoA + phosphate = propanoyl phosphate + CoA</text>
        <dbReference type="Rhea" id="RHEA:28046"/>
        <dbReference type="ChEBI" id="CHEBI:43474"/>
        <dbReference type="ChEBI" id="CHEBI:57287"/>
        <dbReference type="ChEBI" id="CHEBI:57392"/>
        <dbReference type="ChEBI" id="CHEBI:58933"/>
        <dbReference type="EC" id="2.3.1.222"/>
    </reaction>
</comment>
<evidence type="ECO:0000256" key="9">
    <source>
        <dbReference type="ARBA" id="ARBA00047589"/>
    </source>
</evidence>
<dbReference type="PANTHER" id="PTHR39453:SF1">
    <property type="entry name" value="PHOSPHATE PROPANOYLTRANSFERASE"/>
    <property type="match status" value="1"/>
</dbReference>
<dbReference type="EC" id="2.3.1.222" evidence="3 10"/>
<comment type="function">
    <text evidence="10">Involved in 1,2-propanediol (1,2-PD) degradation by catalyzing the conversion of propanoyl-CoA to propanoyl-phosphate.</text>
</comment>
<organism evidence="11 12">
    <name type="scientific">Caldalkalibacillus horti</name>
    <dbReference type="NCBI Taxonomy" id="77523"/>
    <lineage>
        <taxon>Bacteria</taxon>
        <taxon>Bacillati</taxon>
        <taxon>Bacillota</taxon>
        <taxon>Bacilli</taxon>
        <taxon>Bacillales</taxon>
        <taxon>Bacillaceae</taxon>
        <taxon>Caldalkalibacillus</taxon>
    </lineage>
</organism>
<dbReference type="PIRSF" id="PIRSF010130">
    <property type="entry name" value="PduL"/>
    <property type="match status" value="1"/>
</dbReference>
<evidence type="ECO:0000256" key="2">
    <source>
        <dbReference type="ARBA" id="ARBA00007342"/>
    </source>
</evidence>
<evidence type="ECO:0000256" key="4">
    <source>
        <dbReference type="ARBA" id="ARBA00020837"/>
    </source>
</evidence>
<dbReference type="NCBIfam" id="NF011652">
    <property type="entry name" value="PRK15070.1"/>
    <property type="match status" value="1"/>
</dbReference>
<evidence type="ECO:0000256" key="5">
    <source>
        <dbReference type="ARBA" id="ARBA00022679"/>
    </source>
</evidence>
<keyword evidence="6" id="KW-0479">Metal-binding</keyword>
<dbReference type="InterPro" id="IPR008300">
    <property type="entry name" value="PTAC"/>
</dbReference>
<comment type="similarity">
    <text evidence="2 10">Belongs to the PduL family.</text>
</comment>
<evidence type="ECO:0000313" key="11">
    <source>
        <dbReference type="EMBL" id="MDQ0168121.1"/>
    </source>
</evidence>
<dbReference type="RefSeq" id="WP_307397623.1">
    <property type="nucleotide sequence ID" value="NZ_BAAADK010000047.1"/>
</dbReference>
<name>A0ABT9W4G0_9BACI</name>
<comment type="caution">
    <text evidence="11">The sequence shown here is derived from an EMBL/GenBank/DDBJ whole genome shotgun (WGS) entry which is preliminary data.</text>
</comment>
<keyword evidence="8 10" id="KW-0012">Acyltransferase</keyword>
<dbReference type="Pfam" id="PF06130">
    <property type="entry name" value="PTAC"/>
    <property type="match status" value="1"/>
</dbReference>
<comment type="cofactor">
    <cofactor evidence="1">
        <name>Zn(2+)</name>
        <dbReference type="ChEBI" id="CHEBI:29105"/>
    </cofactor>
</comment>
<evidence type="ECO:0000256" key="6">
    <source>
        <dbReference type="ARBA" id="ARBA00022723"/>
    </source>
</evidence>
<keyword evidence="7" id="KW-0862">Zinc</keyword>
<proteinExistence type="inferred from homology"/>
<evidence type="ECO:0000256" key="3">
    <source>
        <dbReference type="ARBA" id="ARBA00012206"/>
    </source>
</evidence>